<reference evidence="1 2" key="1">
    <citation type="submission" date="2015-03" db="EMBL/GenBank/DDBJ databases">
        <title>Draft genome sequence of Luteibacter yeojuensis strain SU11.</title>
        <authorList>
            <person name="Sulaiman J."/>
            <person name="Priya K."/>
            <person name="Chan K.-G."/>
        </authorList>
    </citation>
    <scope>NUCLEOTIDE SEQUENCE [LARGE SCALE GENOMIC DNA]</scope>
    <source>
        <strain evidence="1 2">SU11</strain>
    </source>
</reference>
<name>A0A0F3KUY8_9GAMM</name>
<comment type="caution">
    <text evidence="1">The sequence shown here is derived from an EMBL/GenBank/DDBJ whole genome shotgun (WGS) entry which is preliminary data.</text>
</comment>
<protein>
    <submittedName>
        <fullName evidence="1">Uncharacterized protein</fullName>
    </submittedName>
</protein>
<sequence>MHTVDPHLVKWFEAIYANAVAIGDAALAEDFDEARFRTHLVIVGAESLGMMALLHAAKVVEATLGESGDPLPGYGAAILGLAKSLRLLARAPSALAGSATFSAAT</sequence>
<dbReference type="OrthoDB" id="5958707at2"/>
<dbReference type="EMBL" id="JZRB01000018">
    <property type="protein sequence ID" value="KJV34772.1"/>
    <property type="molecule type" value="Genomic_DNA"/>
</dbReference>
<evidence type="ECO:0000313" key="1">
    <source>
        <dbReference type="EMBL" id="KJV34772.1"/>
    </source>
</evidence>
<evidence type="ECO:0000313" key="2">
    <source>
        <dbReference type="Proteomes" id="UP000033651"/>
    </source>
</evidence>
<dbReference type="PATRIC" id="fig|345309.4.peg.1086"/>
<proteinExistence type="predicted"/>
<dbReference type="AlphaFoldDB" id="A0A0F3KUY8"/>
<dbReference type="Proteomes" id="UP000033651">
    <property type="component" value="Unassembled WGS sequence"/>
</dbReference>
<keyword evidence="2" id="KW-1185">Reference proteome</keyword>
<accession>A0A0F3KUY8</accession>
<organism evidence="1 2">
    <name type="scientific">Luteibacter yeojuensis</name>
    <dbReference type="NCBI Taxonomy" id="345309"/>
    <lineage>
        <taxon>Bacteria</taxon>
        <taxon>Pseudomonadati</taxon>
        <taxon>Pseudomonadota</taxon>
        <taxon>Gammaproteobacteria</taxon>
        <taxon>Lysobacterales</taxon>
        <taxon>Rhodanobacteraceae</taxon>
        <taxon>Luteibacter</taxon>
    </lineage>
</organism>
<gene>
    <name evidence="1" type="ORF">VI08_09290</name>
</gene>
<dbReference type="RefSeq" id="WP_045829297.1">
    <property type="nucleotide sequence ID" value="NZ_JZRB01000018.1"/>
</dbReference>